<dbReference type="EMBL" id="BMHI01000001">
    <property type="protein sequence ID" value="GGB19477.1"/>
    <property type="molecule type" value="Genomic_DNA"/>
</dbReference>
<name>A0A916WQ82_9MICO</name>
<keyword evidence="2" id="KW-1185">Reference proteome</keyword>
<reference evidence="1" key="1">
    <citation type="journal article" date="2014" name="Int. J. Syst. Evol. Microbiol.">
        <title>Complete genome sequence of Corynebacterium casei LMG S-19264T (=DSM 44701T), isolated from a smear-ripened cheese.</title>
        <authorList>
            <consortium name="US DOE Joint Genome Institute (JGI-PGF)"/>
            <person name="Walter F."/>
            <person name="Albersmeier A."/>
            <person name="Kalinowski J."/>
            <person name="Ruckert C."/>
        </authorList>
    </citation>
    <scope>NUCLEOTIDE SEQUENCE</scope>
    <source>
        <strain evidence="1">CGMCC 1.15085</strain>
    </source>
</reference>
<evidence type="ECO:0000313" key="1">
    <source>
        <dbReference type="EMBL" id="GGB19477.1"/>
    </source>
</evidence>
<proteinExistence type="predicted"/>
<sequence length="73" mass="7854">MSFGIGLESGNDADESVMQLLQVFLEVTKCVELVLIHGVSSVASVSVQVSVVAVSRCRRLDRLGSRMAGRCRT</sequence>
<protein>
    <submittedName>
        <fullName evidence="1">Uncharacterized protein</fullName>
    </submittedName>
</protein>
<evidence type="ECO:0000313" key="2">
    <source>
        <dbReference type="Proteomes" id="UP000636793"/>
    </source>
</evidence>
<reference evidence="1" key="2">
    <citation type="submission" date="2020-09" db="EMBL/GenBank/DDBJ databases">
        <authorList>
            <person name="Sun Q."/>
            <person name="Zhou Y."/>
        </authorList>
    </citation>
    <scope>NUCLEOTIDE SEQUENCE</scope>
    <source>
        <strain evidence="1">CGMCC 1.15085</strain>
    </source>
</reference>
<gene>
    <name evidence="1" type="ORF">GCM10011492_06640</name>
</gene>
<dbReference type="Proteomes" id="UP000636793">
    <property type="component" value="Unassembled WGS sequence"/>
</dbReference>
<accession>A0A916WQ82</accession>
<comment type="caution">
    <text evidence="1">The sequence shown here is derived from an EMBL/GenBank/DDBJ whole genome shotgun (WGS) entry which is preliminary data.</text>
</comment>
<organism evidence="1 2">
    <name type="scientific">Flexivirga endophytica</name>
    <dbReference type="NCBI Taxonomy" id="1849103"/>
    <lineage>
        <taxon>Bacteria</taxon>
        <taxon>Bacillati</taxon>
        <taxon>Actinomycetota</taxon>
        <taxon>Actinomycetes</taxon>
        <taxon>Micrococcales</taxon>
        <taxon>Dermacoccaceae</taxon>
        <taxon>Flexivirga</taxon>
    </lineage>
</organism>
<dbReference type="AlphaFoldDB" id="A0A916WQ82"/>